<gene>
    <name evidence="2" type="ORF">B0I36DRAFT_326888</name>
</gene>
<reference evidence="2" key="1">
    <citation type="journal article" date="2021" name="Nat. Commun.">
        <title>Genetic determinants of endophytism in the Arabidopsis root mycobiome.</title>
        <authorList>
            <person name="Mesny F."/>
            <person name="Miyauchi S."/>
            <person name="Thiergart T."/>
            <person name="Pickel B."/>
            <person name="Atanasova L."/>
            <person name="Karlsson M."/>
            <person name="Huettel B."/>
            <person name="Barry K.W."/>
            <person name="Haridas S."/>
            <person name="Chen C."/>
            <person name="Bauer D."/>
            <person name="Andreopoulos W."/>
            <person name="Pangilinan J."/>
            <person name="LaButti K."/>
            <person name="Riley R."/>
            <person name="Lipzen A."/>
            <person name="Clum A."/>
            <person name="Drula E."/>
            <person name="Henrissat B."/>
            <person name="Kohler A."/>
            <person name="Grigoriev I.V."/>
            <person name="Martin F.M."/>
            <person name="Hacquard S."/>
        </authorList>
    </citation>
    <scope>NUCLEOTIDE SEQUENCE</scope>
    <source>
        <strain evidence="2">MPI-CAGE-CH-0230</strain>
    </source>
</reference>
<dbReference type="RefSeq" id="XP_046010128.1">
    <property type="nucleotide sequence ID" value="XM_046154395.1"/>
</dbReference>
<dbReference type="Proteomes" id="UP000756346">
    <property type="component" value="Unassembled WGS sequence"/>
</dbReference>
<feature type="region of interest" description="Disordered" evidence="1">
    <location>
        <begin position="12"/>
        <end position="51"/>
    </location>
</feature>
<comment type="caution">
    <text evidence="2">The sequence shown here is derived from an EMBL/GenBank/DDBJ whole genome shotgun (WGS) entry which is preliminary data.</text>
</comment>
<organism evidence="2 3">
    <name type="scientific">Microdochium trichocladiopsis</name>
    <dbReference type="NCBI Taxonomy" id="1682393"/>
    <lineage>
        <taxon>Eukaryota</taxon>
        <taxon>Fungi</taxon>
        <taxon>Dikarya</taxon>
        <taxon>Ascomycota</taxon>
        <taxon>Pezizomycotina</taxon>
        <taxon>Sordariomycetes</taxon>
        <taxon>Xylariomycetidae</taxon>
        <taxon>Xylariales</taxon>
        <taxon>Microdochiaceae</taxon>
        <taxon>Microdochium</taxon>
    </lineage>
</organism>
<evidence type="ECO:0000313" key="2">
    <source>
        <dbReference type="EMBL" id="KAH7027329.1"/>
    </source>
</evidence>
<name>A0A9P8Y2M5_9PEZI</name>
<accession>A0A9P8Y2M5</accession>
<dbReference type="GeneID" id="70183941"/>
<keyword evidence="3" id="KW-1185">Reference proteome</keyword>
<sequence>MHVNNAVCFTRCQQSPPSSYDEPHTSAPRPQHNDNNMPHLPCHGFKGRVKH</sequence>
<dbReference type="EMBL" id="JAGTJQ010000007">
    <property type="protein sequence ID" value="KAH7027329.1"/>
    <property type="molecule type" value="Genomic_DNA"/>
</dbReference>
<evidence type="ECO:0000313" key="3">
    <source>
        <dbReference type="Proteomes" id="UP000756346"/>
    </source>
</evidence>
<evidence type="ECO:0000256" key="1">
    <source>
        <dbReference type="SAM" id="MobiDB-lite"/>
    </source>
</evidence>
<proteinExistence type="predicted"/>
<protein>
    <submittedName>
        <fullName evidence="2">Uncharacterized protein</fullName>
    </submittedName>
</protein>
<dbReference type="AlphaFoldDB" id="A0A9P8Y2M5"/>